<dbReference type="Proteomes" id="UP000288805">
    <property type="component" value="Unassembled WGS sequence"/>
</dbReference>
<dbReference type="Pfam" id="PF07727">
    <property type="entry name" value="RVT_2"/>
    <property type="match status" value="2"/>
</dbReference>
<feature type="domain" description="Reverse transcriptase Ty1/copia-type" evidence="2">
    <location>
        <begin position="181"/>
        <end position="297"/>
    </location>
</feature>
<dbReference type="InterPro" id="IPR013103">
    <property type="entry name" value="RVT_2"/>
</dbReference>
<dbReference type="InterPro" id="IPR043502">
    <property type="entry name" value="DNA/RNA_pol_sf"/>
</dbReference>
<feature type="domain" description="Reverse transcriptase Ty1/copia-type" evidence="2">
    <location>
        <begin position="126"/>
        <end position="179"/>
    </location>
</feature>
<gene>
    <name evidence="3" type="primary">RE1_3400</name>
    <name evidence="3" type="ORF">CK203_083544</name>
</gene>
<dbReference type="EMBL" id="QGNW01002593">
    <property type="protein sequence ID" value="RVW15960.1"/>
    <property type="molecule type" value="Genomic_DNA"/>
</dbReference>
<evidence type="ECO:0000259" key="2">
    <source>
        <dbReference type="Pfam" id="PF07727"/>
    </source>
</evidence>
<evidence type="ECO:0000313" key="3">
    <source>
        <dbReference type="EMBL" id="RVW15960.1"/>
    </source>
</evidence>
<protein>
    <submittedName>
        <fullName evidence="3">Retrovirus-related Pol polyprotein from transposon RE1</fullName>
    </submittedName>
</protein>
<dbReference type="SUPFAM" id="SSF56672">
    <property type="entry name" value="DNA/RNA polymerases"/>
    <property type="match status" value="1"/>
</dbReference>
<reference evidence="3 4" key="1">
    <citation type="journal article" date="2018" name="PLoS Genet.">
        <title>Population sequencing reveals clonal diversity and ancestral inbreeding in the grapevine cultivar Chardonnay.</title>
        <authorList>
            <person name="Roach M.J."/>
            <person name="Johnson D.L."/>
            <person name="Bohlmann J."/>
            <person name="van Vuuren H.J."/>
            <person name="Jones S.J."/>
            <person name="Pretorius I.S."/>
            <person name="Schmidt S.A."/>
            <person name="Borneman A.R."/>
        </authorList>
    </citation>
    <scope>NUCLEOTIDE SEQUENCE [LARGE SCALE GENOMIC DNA]</scope>
    <source>
        <strain evidence="4">cv. Chardonnay</strain>
        <tissue evidence="3">Leaf</tissue>
    </source>
</reference>
<proteinExistence type="predicted"/>
<dbReference type="AlphaFoldDB" id="A0A438BZ44"/>
<feature type="region of interest" description="Disordered" evidence="1">
    <location>
        <begin position="1"/>
        <end position="23"/>
    </location>
</feature>
<comment type="caution">
    <text evidence="3">The sequence shown here is derived from an EMBL/GenBank/DDBJ whole genome shotgun (WGS) entry which is preliminary data.</text>
</comment>
<sequence length="413" mass="45514">MDNVVSTHPHAPNSADTTPAPAQVPSFVVSPQQVVSNPVASLVQHVVSSVADASVTRRIAKDADNTHPMITRAKSGIVKPKIFIAAVREPSSVVAALQQDELKKAMVAEYDALQRNNTWSLVPLPAGFHQQASFGFTETFSPVIKPSTIRVVFTIALSRNWAIKQLDVNNAFLNGDLQEGTPRAWFEKLHRALLSFGFVFAKSDQSLFLRFTPSHITYVLVYVDDILVTDSDTTAITSLIAQLNLEFSLKDLGEDHYFLGIQVSHTNNGLHLSQINYIRDLLQKTKMVHCKPTRTPLPTGLNLRAGDGDPVEDLHAYWSTVGALQYVTITRSELSFSVNKHGLHLKKSSSLDLVGFCDADWASDLDDRRSTSGHCVFLGPKLISWQSKKQHTISRSSTEVEYRSLAGLVAEVT</sequence>
<dbReference type="CDD" id="cd09272">
    <property type="entry name" value="RNase_HI_RT_Ty1"/>
    <property type="match status" value="1"/>
</dbReference>
<accession>A0A438BZ44</accession>
<evidence type="ECO:0000313" key="4">
    <source>
        <dbReference type="Proteomes" id="UP000288805"/>
    </source>
</evidence>
<evidence type="ECO:0000256" key="1">
    <source>
        <dbReference type="SAM" id="MobiDB-lite"/>
    </source>
</evidence>
<dbReference type="PANTHER" id="PTHR11439:SF483">
    <property type="entry name" value="PEPTIDE SYNTHASE GLIP-LIKE, PUTATIVE (AFU_ORTHOLOGUE AFUA_3G12920)-RELATED"/>
    <property type="match status" value="1"/>
</dbReference>
<dbReference type="PANTHER" id="PTHR11439">
    <property type="entry name" value="GAG-POL-RELATED RETROTRANSPOSON"/>
    <property type="match status" value="1"/>
</dbReference>
<organism evidence="3 4">
    <name type="scientific">Vitis vinifera</name>
    <name type="common">Grape</name>
    <dbReference type="NCBI Taxonomy" id="29760"/>
    <lineage>
        <taxon>Eukaryota</taxon>
        <taxon>Viridiplantae</taxon>
        <taxon>Streptophyta</taxon>
        <taxon>Embryophyta</taxon>
        <taxon>Tracheophyta</taxon>
        <taxon>Spermatophyta</taxon>
        <taxon>Magnoliopsida</taxon>
        <taxon>eudicotyledons</taxon>
        <taxon>Gunneridae</taxon>
        <taxon>Pentapetalae</taxon>
        <taxon>rosids</taxon>
        <taxon>Vitales</taxon>
        <taxon>Vitaceae</taxon>
        <taxon>Viteae</taxon>
        <taxon>Vitis</taxon>
    </lineage>
</organism>
<name>A0A438BZ44_VITVI</name>